<feature type="region of interest" description="Disordered" evidence="1">
    <location>
        <begin position="38"/>
        <end position="106"/>
    </location>
</feature>
<sequence length="191" mass="20425">MKFNALVAAAMVITSVNAAGEGGLMSCFGLGCGSGSRVTQGRQVNGQESGMTQSSPERGWGPGSSGSSRKSLGHRLRSVFLSKSSRHGLGKSQDPDTTKESEGNGSSTLEANELICYGVVSALKYLHEQMATIADDSNNQQLVSPGLNDKTNSLKKSYDKNREEFVKHGCLTKYPDLLSQKQLAELDMLFN</sequence>
<keyword evidence="2" id="KW-0732">Signal</keyword>
<proteinExistence type="predicted"/>
<feature type="signal peptide" evidence="2">
    <location>
        <begin position="1"/>
        <end position="18"/>
    </location>
</feature>
<dbReference type="PROSITE" id="PS51257">
    <property type="entry name" value="PROKAR_LIPOPROTEIN"/>
    <property type="match status" value="1"/>
</dbReference>
<feature type="chain" id="PRO_5046814627" evidence="2">
    <location>
        <begin position="19"/>
        <end position="191"/>
    </location>
</feature>
<dbReference type="Proteomes" id="UP001648503">
    <property type="component" value="Unassembled WGS sequence"/>
</dbReference>
<name>A0ABQ8EUS1_9FUNG</name>
<comment type="caution">
    <text evidence="3">The sequence shown here is derived from an EMBL/GenBank/DDBJ whole genome shotgun (WGS) entry which is preliminary data.</text>
</comment>
<protein>
    <submittedName>
        <fullName evidence="3">Uncharacterized protein</fullName>
    </submittedName>
</protein>
<accession>A0ABQ8EUS1</accession>
<evidence type="ECO:0000256" key="1">
    <source>
        <dbReference type="SAM" id="MobiDB-lite"/>
    </source>
</evidence>
<feature type="compositionally biased region" description="Basic and acidic residues" evidence="1">
    <location>
        <begin position="93"/>
        <end position="102"/>
    </location>
</feature>
<keyword evidence="4" id="KW-1185">Reference proteome</keyword>
<reference evidence="3 4" key="1">
    <citation type="submission" date="2021-02" db="EMBL/GenBank/DDBJ databases">
        <title>Variation within the Batrachochytrium salamandrivorans European outbreak.</title>
        <authorList>
            <person name="Kelly M."/>
            <person name="Pasmans F."/>
            <person name="Shea T.P."/>
            <person name="Munoz J.F."/>
            <person name="Carranza S."/>
            <person name="Cuomo C.A."/>
            <person name="Martel A."/>
        </authorList>
    </citation>
    <scope>NUCLEOTIDE SEQUENCE [LARGE SCALE GENOMIC DNA]</scope>
    <source>
        <strain evidence="3 4">AMFP18/2</strain>
    </source>
</reference>
<feature type="compositionally biased region" description="Polar residues" evidence="1">
    <location>
        <begin position="38"/>
        <end position="53"/>
    </location>
</feature>
<organism evidence="3 4">
    <name type="scientific">Batrachochytrium salamandrivorans</name>
    <dbReference type="NCBI Taxonomy" id="1357716"/>
    <lineage>
        <taxon>Eukaryota</taxon>
        <taxon>Fungi</taxon>
        <taxon>Fungi incertae sedis</taxon>
        <taxon>Chytridiomycota</taxon>
        <taxon>Chytridiomycota incertae sedis</taxon>
        <taxon>Chytridiomycetes</taxon>
        <taxon>Rhizophydiales</taxon>
        <taxon>Rhizophydiales incertae sedis</taxon>
        <taxon>Batrachochytrium</taxon>
    </lineage>
</organism>
<gene>
    <name evidence="3" type="ORF">BASA50_000290</name>
</gene>
<feature type="compositionally biased region" description="Low complexity" evidence="1">
    <location>
        <begin position="54"/>
        <end position="70"/>
    </location>
</feature>
<evidence type="ECO:0000313" key="4">
    <source>
        <dbReference type="Proteomes" id="UP001648503"/>
    </source>
</evidence>
<evidence type="ECO:0000256" key="2">
    <source>
        <dbReference type="SAM" id="SignalP"/>
    </source>
</evidence>
<evidence type="ECO:0000313" key="3">
    <source>
        <dbReference type="EMBL" id="KAH6586926.1"/>
    </source>
</evidence>
<dbReference type="EMBL" id="JAFCIX010000570">
    <property type="protein sequence ID" value="KAH6586926.1"/>
    <property type="molecule type" value="Genomic_DNA"/>
</dbReference>